<evidence type="ECO:0000259" key="4">
    <source>
        <dbReference type="Pfam" id="PF02910"/>
    </source>
</evidence>
<dbReference type="InterPro" id="IPR036188">
    <property type="entry name" value="FAD/NAD-bd_sf"/>
</dbReference>
<dbReference type="GO" id="GO:0009061">
    <property type="term" value="P:anaerobic respiration"/>
    <property type="evidence" value="ECO:0007669"/>
    <property type="project" value="TreeGrafter"/>
</dbReference>
<dbReference type="AlphaFoldDB" id="Q2J022"/>
<dbReference type="PRINTS" id="PR00411">
    <property type="entry name" value="PNDRDTASEI"/>
</dbReference>
<evidence type="ECO:0000259" key="3">
    <source>
        <dbReference type="Pfam" id="PF00890"/>
    </source>
</evidence>
<protein>
    <submittedName>
        <fullName evidence="5">Fumarate reductase/succinate dehydrogenase flavoprotein-like</fullName>
    </submittedName>
</protein>
<dbReference type="InterPro" id="IPR015939">
    <property type="entry name" value="Fum_Rdtase/Succ_DH_flav-like_C"/>
</dbReference>
<dbReference type="GO" id="GO:0050660">
    <property type="term" value="F:flavin adenine dinucleotide binding"/>
    <property type="evidence" value="ECO:0007669"/>
    <property type="project" value="TreeGrafter"/>
</dbReference>
<evidence type="ECO:0000256" key="2">
    <source>
        <dbReference type="ARBA" id="ARBA00023002"/>
    </source>
</evidence>
<dbReference type="STRING" id="316058.RPB_1478"/>
<dbReference type="EMBL" id="CP000250">
    <property type="protein sequence ID" value="ABD06188.1"/>
    <property type="molecule type" value="Genomic_DNA"/>
</dbReference>
<dbReference type="KEGG" id="rpb:RPB_1478"/>
<organism evidence="5 6">
    <name type="scientific">Rhodopseudomonas palustris (strain HaA2)</name>
    <dbReference type="NCBI Taxonomy" id="316058"/>
    <lineage>
        <taxon>Bacteria</taxon>
        <taxon>Pseudomonadati</taxon>
        <taxon>Pseudomonadota</taxon>
        <taxon>Alphaproteobacteria</taxon>
        <taxon>Hyphomicrobiales</taxon>
        <taxon>Nitrobacteraceae</taxon>
        <taxon>Rhodopseudomonas</taxon>
    </lineage>
</organism>
<dbReference type="InterPro" id="IPR037099">
    <property type="entry name" value="Fum_R/Succ_DH_flav-like_C_sf"/>
</dbReference>
<gene>
    <name evidence="5" type="ordered locus">RPB_1478</name>
</gene>
<dbReference type="InterPro" id="IPR030664">
    <property type="entry name" value="SdhA/FrdA/AprA"/>
</dbReference>
<dbReference type="PANTHER" id="PTHR11632:SF73">
    <property type="entry name" value="BLR3196 PROTEIN"/>
    <property type="match status" value="1"/>
</dbReference>
<dbReference type="NCBIfam" id="NF006131">
    <property type="entry name" value="PRK08275.1"/>
    <property type="match status" value="1"/>
</dbReference>
<dbReference type="SUPFAM" id="SSF46977">
    <property type="entry name" value="Succinate dehydrogenase/fumarate reductase flavoprotein C-terminal domain"/>
    <property type="match status" value="1"/>
</dbReference>
<dbReference type="SUPFAM" id="SSF51905">
    <property type="entry name" value="FAD/NAD(P)-binding domain"/>
    <property type="match status" value="1"/>
</dbReference>
<dbReference type="Proteomes" id="UP000008809">
    <property type="component" value="Chromosome"/>
</dbReference>
<sequence>MELLRTHEESVMAMDEILDDMSEVSCDVLVIGGGTAGPMAALKAKLKNPKANVVLLEKANVKRSGAISMGMDGLNNAVIPGYATPEQYTKEITIANDGIVDQKAVYKYAENCYSIIEELDSFGIRFLKNENGDFAVKKVHHIGTYVLPMPNGETVKKALYRQLRRARILISNRYMATRLLTGSDGRVAGAVSVNTRTAEILVIKAKAVILCMGAAGRLGLPTSGYMFGTYENAANSGDGYAMAYHAGAALANLECFQINPLIKDYNGPACAYVAGPYGAFTANNEGARFIECDYWSGQMMLEFFNELQSGKGPVFLKLNHLHEDTISEIETTLHKVERPTRGLFHEGRGTDYRQQPIEMHISEIGFCSGHSASGVFVDEFARTTIPGLYAAGDMASVPHNYMLGAFTNGAVAGEHAMEFADNADFAAFDAADVARERDRVMAPTKRDDGIPPNQIEYKARRLVNDYLQPPKVTRKFEIGQRRLAEVRDDMENRMIARNAHELLRALETQSILDCADMAAHASLYRTESRWGLYHLRTDYPEKDDDNWFCHTLLSKKDGKMASEKRAVEPYIVPIADDEKDLYDKQRVRASA</sequence>
<dbReference type="Pfam" id="PF02910">
    <property type="entry name" value="Succ_DH_flav_C"/>
    <property type="match status" value="1"/>
</dbReference>
<dbReference type="GO" id="GO:0000104">
    <property type="term" value="F:succinate dehydrogenase activity"/>
    <property type="evidence" value="ECO:0007669"/>
    <property type="project" value="TreeGrafter"/>
</dbReference>
<dbReference type="GO" id="GO:0005886">
    <property type="term" value="C:plasma membrane"/>
    <property type="evidence" value="ECO:0007669"/>
    <property type="project" value="TreeGrafter"/>
</dbReference>
<dbReference type="eggNOG" id="COG1053">
    <property type="taxonomic scope" value="Bacteria"/>
</dbReference>
<dbReference type="PRINTS" id="PR00368">
    <property type="entry name" value="FADPNR"/>
</dbReference>
<feature type="domain" description="FAD-dependent oxidoreductase 2 FAD-binding" evidence="3">
    <location>
        <begin position="27"/>
        <end position="398"/>
    </location>
</feature>
<evidence type="ECO:0000313" key="5">
    <source>
        <dbReference type="EMBL" id="ABD06188.1"/>
    </source>
</evidence>
<keyword evidence="2" id="KW-0560">Oxidoreductase</keyword>
<dbReference type="Pfam" id="PF00890">
    <property type="entry name" value="FAD_binding_2"/>
    <property type="match status" value="1"/>
</dbReference>
<dbReference type="HOGENOM" id="CLU_014312_8_3_5"/>
<feature type="domain" description="Fumarate reductase/succinate dehydrogenase flavoprotein-like C-terminal" evidence="4">
    <location>
        <begin position="474"/>
        <end position="570"/>
    </location>
</feature>
<evidence type="ECO:0000313" key="6">
    <source>
        <dbReference type="Proteomes" id="UP000008809"/>
    </source>
</evidence>
<accession>Q2J022</accession>
<evidence type="ECO:0000256" key="1">
    <source>
        <dbReference type="ARBA" id="ARBA00022630"/>
    </source>
</evidence>
<keyword evidence="6" id="KW-1185">Reference proteome</keyword>
<dbReference type="GO" id="GO:0009055">
    <property type="term" value="F:electron transfer activity"/>
    <property type="evidence" value="ECO:0007669"/>
    <property type="project" value="TreeGrafter"/>
</dbReference>
<dbReference type="InterPro" id="IPR003953">
    <property type="entry name" value="FAD-dep_OxRdtase_2_FAD-bd"/>
</dbReference>
<proteinExistence type="predicted"/>
<dbReference type="PANTHER" id="PTHR11632">
    <property type="entry name" value="SUCCINATE DEHYDROGENASE 2 FLAVOPROTEIN SUBUNIT"/>
    <property type="match status" value="1"/>
</dbReference>
<dbReference type="Gene3D" id="3.50.50.60">
    <property type="entry name" value="FAD/NAD(P)-binding domain"/>
    <property type="match status" value="2"/>
</dbReference>
<reference evidence="5 6" key="1">
    <citation type="submission" date="2006-01" db="EMBL/GenBank/DDBJ databases">
        <title>Complete sequence of Rhodopseudomonas palustris HaA2.</title>
        <authorList>
            <consortium name="US DOE Joint Genome Institute"/>
            <person name="Copeland A."/>
            <person name="Lucas S."/>
            <person name="Lapidus A."/>
            <person name="Barry K."/>
            <person name="Detter J.C."/>
            <person name="Glavina T."/>
            <person name="Hammon N."/>
            <person name="Israni S."/>
            <person name="Pitluck S."/>
            <person name="Chain P."/>
            <person name="Malfatti S."/>
            <person name="Shin M."/>
            <person name="Vergez L."/>
            <person name="Schmutz J."/>
            <person name="Larimer F."/>
            <person name="Land M."/>
            <person name="Hauser L."/>
            <person name="Pelletier D.A."/>
            <person name="Kyrpides N."/>
            <person name="Anderson I."/>
            <person name="Oda Y."/>
            <person name="Harwood C.S."/>
            <person name="Richardson P."/>
        </authorList>
    </citation>
    <scope>NUCLEOTIDE SEQUENCE [LARGE SCALE GENOMIC DNA]</scope>
    <source>
        <strain evidence="5 6">HaA2</strain>
    </source>
</reference>
<dbReference type="PIRSF" id="PIRSF000171">
    <property type="entry name" value="SDHA_APRA_LASPO"/>
    <property type="match status" value="1"/>
</dbReference>
<keyword evidence="1" id="KW-0285">Flavoprotein</keyword>
<name>Q2J022_RHOP2</name>